<keyword evidence="2" id="KW-1185">Reference proteome</keyword>
<dbReference type="STRING" id="1291518.A0A0D9NJH5"/>
<reference evidence="2" key="1">
    <citation type="journal article" date="2014" name="BMC Genomics">
        <title>The genome sequence of the biocontrol fungus Metarhizium anisopliae and comparative genomics of Metarhizium species.</title>
        <authorList>
            <person name="Pattemore J.A."/>
            <person name="Hane J.K."/>
            <person name="Williams A.H."/>
            <person name="Wilson B.A."/>
            <person name="Stodart B.J."/>
            <person name="Ash G.J."/>
        </authorList>
    </citation>
    <scope>NUCLEOTIDE SEQUENCE [LARGE SCALE GENOMIC DNA]</scope>
    <source>
        <strain evidence="2">BRIP 53293</strain>
    </source>
</reference>
<accession>A0A0D9NJH5</accession>
<dbReference type="SUPFAM" id="SSF56112">
    <property type="entry name" value="Protein kinase-like (PK-like)"/>
    <property type="match status" value="1"/>
</dbReference>
<dbReference type="Proteomes" id="UP000054544">
    <property type="component" value="Unassembled WGS sequence"/>
</dbReference>
<gene>
    <name evidence="1" type="ORF">H634G_10585</name>
</gene>
<evidence type="ECO:0000313" key="1">
    <source>
        <dbReference type="EMBL" id="KJK74212.1"/>
    </source>
</evidence>
<evidence type="ECO:0000313" key="2">
    <source>
        <dbReference type="Proteomes" id="UP000054544"/>
    </source>
</evidence>
<organism evidence="1 2">
    <name type="scientific">Metarhizium anisopliae BRIP 53293</name>
    <dbReference type="NCBI Taxonomy" id="1291518"/>
    <lineage>
        <taxon>Eukaryota</taxon>
        <taxon>Fungi</taxon>
        <taxon>Dikarya</taxon>
        <taxon>Ascomycota</taxon>
        <taxon>Pezizomycotina</taxon>
        <taxon>Sordariomycetes</taxon>
        <taxon>Hypocreomycetidae</taxon>
        <taxon>Hypocreales</taxon>
        <taxon>Clavicipitaceae</taxon>
        <taxon>Metarhizium</taxon>
    </lineage>
</organism>
<proteinExistence type="predicted"/>
<dbReference type="AlphaFoldDB" id="A0A0D9NJH5"/>
<dbReference type="EMBL" id="KE384762">
    <property type="protein sequence ID" value="KJK74212.1"/>
    <property type="molecule type" value="Genomic_DNA"/>
</dbReference>
<protein>
    <recommendedName>
        <fullName evidence="3">Protein kinase domain-containing protein</fullName>
    </recommendedName>
</protein>
<name>A0A0D9NJH5_METAN</name>
<dbReference type="InterPro" id="IPR011009">
    <property type="entry name" value="Kinase-like_dom_sf"/>
</dbReference>
<dbReference type="Gene3D" id="1.10.510.10">
    <property type="entry name" value="Transferase(Phosphotransferase) domain 1"/>
    <property type="match status" value="1"/>
</dbReference>
<sequence length="274" mass="30328">MGDAPEFDDIRVVHINAGNDEGADITIEINSKRITVSLFANALDFRLQTIDGKVAIFQINPDEAISLPDAAPDPRFPTVFQPDSPLPFYSSKAIFVEHVFVSGNGTVSQVQVDGQTMLCKARRTGLQDPGLELELMNLQKIWKYNLSSDSTIRVPKLRGYVKHAYSGAIIGLLRDWVPSGSHGNTLRDIDVCAVSPDLRRRWAAQIRQTVSRLHAIGVIWGDGKASNVIVDKYDDVWLIDLAGGWSRGWVDEELADTEEGDDQAVARIVKFLDL</sequence>
<dbReference type="OrthoDB" id="4062651at2759"/>
<evidence type="ECO:0008006" key="3">
    <source>
        <dbReference type="Google" id="ProtNLM"/>
    </source>
</evidence>